<keyword evidence="2" id="KW-0902">Two-component regulatory system</keyword>
<protein>
    <submittedName>
        <fullName evidence="10">Two-component response regulator ORR26-like</fullName>
    </submittedName>
</protein>
<evidence type="ECO:0000313" key="9">
    <source>
        <dbReference type="Proteomes" id="UP000504603"/>
    </source>
</evidence>
<dbReference type="GO" id="GO:0003677">
    <property type="term" value="F:DNA binding"/>
    <property type="evidence" value="ECO:0007669"/>
    <property type="project" value="InterPro"/>
</dbReference>
<evidence type="ECO:0000256" key="7">
    <source>
        <dbReference type="SAM" id="MobiDB-lite"/>
    </source>
</evidence>
<comment type="subcellular location">
    <subcellularLocation>
        <location evidence="1">Nucleus</location>
    </subcellularLocation>
</comment>
<name>A0A6J1DPR1_MOMCH</name>
<dbReference type="Gene3D" id="1.10.10.60">
    <property type="entry name" value="Homeodomain-like"/>
    <property type="match status" value="1"/>
</dbReference>
<keyword evidence="9" id="KW-1185">Reference proteome</keyword>
<organism evidence="9 10">
    <name type="scientific">Momordica charantia</name>
    <name type="common">Bitter gourd</name>
    <name type="synonym">Balsam pear</name>
    <dbReference type="NCBI Taxonomy" id="3673"/>
    <lineage>
        <taxon>Eukaryota</taxon>
        <taxon>Viridiplantae</taxon>
        <taxon>Streptophyta</taxon>
        <taxon>Embryophyta</taxon>
        <taxon>Tracheophyta</taxon>
        <taxon>Spermatophyta</taxon>
        <taxon>Magnoliopsida</taxon>
        <taxon>eudicotyledons</taxon>
        <taxon>Gunneridae</taxon>
        <taxon>Pentapetalae</taxon>
        <taxon>rosids</taxon>
        <taxon>fabids</taxon>
        <taxon>Cucurbitales</taxon>
        <taxon>Cucurbitaceae</taxon>
        <taxon>Momordiceae</taxon>
        <taxon>Momordica</taxon>
    </lineage>
</organism>
<dbReference type="PANTHER" id="PTHR43874:SF58">
    <property type="entry name" value="TWO-COMPONENT RESPONSE REGULATOR-LIKE APRR8-RELATED"/>
    <property type="match status" value="1"/>
</dbReference>
<dbReference type="GO" id="GO:0009736">
    <property type="term" value="P:cytokinin-activated signaling pathway"/>
    <property type="evidence" value="ECO:0007669"/>
    <property type="project" value="InterPro"/>
</dbReference>
<feature type="domain" description="Response regulatory" evidence="8">
    <location>
        <begin position="14"/>
        <end position="129"/>
    </location>
</feature>
<dbReference type="GO" id="GO:0000160">
    <property type="term" value="P:phosphorelay signal transduction system"/>
    <property type="evidence" value="ECO:0007669"/>
    <property type="project" value="UniProtKB-KW"/>
</dbReference>
<gene>
    <name evidence="10" type="primary">LOC111023082</name>
</gene>
<evidence type="ECO:0000256" key="2">
    <source>
        <dbReference type="ARBA" id="ARBA00023012"/>
    </source>
</evidence>
<keyword evidence="3" id="KW-0805">Transcription regulation</keyword>
<dbReference type="GO" id="GO:0005634">
    <property type="term" value="C:nucleus"/>
    <property type="evidence" value="ECO:0007669"/>
    <property type="project" value="UniProtKB-SubCell"/>
</dbReference>
<dbReference type="PROSITE" id="PS50110">
    <property type="entry name" value="RESPONSE_REGULATORY"/>
    <property type="match status" value="1"/>
</dbReference>
<dbReference type="InterPro" id="IPR006447">
    <property type="entry name" value="Myb_dom_plants"/>
</dbReference>
<dbReference type="Gene3D" id="3.40.50.2300">
    <property type="match status" value="1"/>
</dbReference>
<evidence type="ECO:0000256" key="4">
    <source>
        <dbReference type="ARBA" id="ARBA00023163"/>
    </source>
</evidence>
<dbReference type="SUPFAM" id="SSF52172">
    <property type="entry name" value="CheY-like"/>
    <property type="match status" value="1"/>
</dbReference>
<reference evidence="10" key="1">
    <citation type="submission" date="2025-08" db="UniProtKB">
        <authorList>
            <consortium name="RefSeq"/>
        </authorList>
    </citation>
    <scope>IDENTIFICATION</scope>
    <source>
        <strain evidence="10">OHB3-1</strain>
    </source>
</reference>
<evidence type="ECO:0000256" key="3">
    <source>
        <dbReference type="ARBA" id="ARBA00023015"/>
    </source>
</evidence>
<dbReference type="SUPFAM" id="SSF46689">
    <property type="entry name" value="Homeodomain-like"/>
    <property type="match status" value="1"/>
</dbReference>
<proteinExistence type="predicted"/>
<dbReference type="InterPro" id="IPR009057">
    <property type="entry name" value="Homeodomain-like_sf"/>
</dbReference>
<evidence type="ECO:0000256" key="1">
    <source>
        <dbReference type="ARBA" id="ARBA00004123"/>
    </source>
</evidence>
<dbReference type="Proteomes" id="UP000504603">
    <property type="component" value="Unplaced"/>
</dbReference>
<dbReference type="OrthoDB" id="21225at2759"/>
<dbReference type="InterPro" id="IPR045279">
    <property type="entry name" value="ARR-like"/>
</dbReference>
<dbReference type="InterPro" id="IPR011006">
    <property type="entry name" value="CheY-like_superfamily"/>
</dbReference>
<keyword evidence="5" id="KW-0539">Nucleus</keyword>
<accession>A0A6J1DPR1</accession>
<sequence length="398" mass="45559">MELTKKWMLNEVIRVLVVDHDSVTLKVVSKMLGVCGYQVVTANCAIGALNIAQEREEDLHLILTELHLPDMGRYELLEKMNQTSKLPIVIMSTDDDGITKLGCLFKGALLYLVKPLTIKNVRTLWQFSFIKGRERTILVEVPNRVREESIDENESENDSKRNEKKKFQKISSREAEEDEIDSTVVKKPKLIWSEELHNRFLQAIKALGIDKAHPKEILHHMNVPGLRKENISSHLQKFRLSLKRDRGISKTSILGEESVQLSNQQYGRQVPSNIGVFMAKPSFGQESQPQLSNNLPSSSINSNLFGSHDEVSFESLNNGNMNRSCYAKAISNDFIQQRSLDQMKCQNLFECKREEMIMSTIHQPPQMEDRHCMFKVDAGQLDGIFDMVKDYTINLHDI</sequence>
<evidence type="ECO:0000256" key="6">
    <source>
        <dbReference type="PROSITE-ProRule" id="PRU00169"/>
    </source>
</evidence>
<dbReference type="PANTHER" id="PTHR43874">
    <property type="entry name" value="TWO-COMPONENT RESPONSE REGULATOR"/>
    <property type="match status" value="1"/>
</dbReference>
<dbReference type="InterPro" id="IPR001789">
    <property type="entry name" value="Sig_transdc_resp-reg_receiver"/>
</dbReference>
<dbReference type="FunFam" id="1.10.10.60:FF:000007">
    <property type="entry name" value="Two-component response regulator"/>
    <property type="match status" value="1"/>
</dbReference>
<feature type="region of interest" description="Disordered" evidence="7">
    <location>
        <begin position="148"/>
        <end position="172"/>
    </location>
</feature>
<dbReference type="AlphaFoldDB" id="A0A6J1DPR1"/>
<dbReference type="NCBIfam" id="TIGR01557">
    <property type="entry name" value="myb_SHAQKYF"/>
    <property type="match status" value="1"/>
</dbReference>
<dbReference type="SMART" id="SM00448">
    <property type="entry name" value="REC"/>
    <property type="match status" value="1"/>
</dbReference>
<evidence type="ECO:0000259" key="8">
    <source>
        <dbReference type="PROSITE" id="PS50110"/>
    </source>
</evidence>
<dbReference type="KEGG" id="mcha:111023082"/>
<evidence type="ECO:0000256" key="5">
    <source>
        <dbReference type="ARBA" id="ARBA00023242"/>
    </source>
</evidence>
<keyword evidence="4" id="KW-0804">Transcription</keyword>
<dbReference type="RefSeq" id="XP_022156118.1">
    <property type="nucleotide sequence ID" value="XM_022300426.1"/>
</dbReference>
<dbReference type="GeneID" id="111023082"/>
<dbReference type="Pfam" id="PF00072">
    <property type="entry name" value="Response_reg"/>
    <property type="match status" value="1"/>
</dbReference>
<comment type="caution">
    <text evidence="6">Lacks conserved residue(s) required for the propagation of feature annotation.</text>
</comment>
<evidence type="ECO:0000313" key="10">
    <source>
        <dbReference type="RefSeq" id="XP_022156118.1"/>
    </source>
</evidence>